<comment type="subcellular location">
    <subcellularLocation>
        <location evidence="1">Nucleus</location>
    </subcellularLocation>
</comment>
<feature type="compositionally biased region" description="Low complexity" evidence="7">
    <location>
        <begin position="160"/>
        <end position="180"/>
    </location>
</feature>
<evidence type="ECO:0000256" key="4">
    <source>
        <dbReference type="ARBA" id="ARBA00023187"/>
    </source>
</evidence>
<comment type="caution">
    <text evidence="10">The sequence shown here is derived from an EMBL/GenBank/DDBJ whole genome shotgun (WGS) entry which is preliminary data.</text>
</comment>
<dbReference type="GO" id="GO:0071004">
    <property type="term" value="C:U2-type prespliceosome"/>
    <property type="evidence" value="ECO:0007669"/>
    <property type="project" value="TreeGrafter"/>
</dbReference>
<dbReference type="Gene3D" id="1.10.10.440">
    <property type="entry name" value="FF domain"/>
    <property type="match status" value="4"/>
</dbReference>
<dbReference type="CDD" id="cd00201">
    <property type="entry name" value="WW"/>
    <property type="match status" value="2"/>
</dbReference>
<feature type="coiled-coil region" evidence="6">
    <location>
        <begin position="593"/>
        <end position="623"/>
    </location>
</feature>
<keyword evidence="4" id="KW-0508">mRNA splicing</keyword>
<dbReference type="PROSITE" id="PS50020">
    <property type="entry name" value="WW_DOMAIN_2"/>
    <property type="match status" value="2"/>
</dbReference>
<feature type="region of interest" description="Disordered" evidence="7">
    <location>
        <begin position="1"/>
        <end position="51"/>
    </location>
</feature>
<name>A0A068RYE5_9FUNG</name>
<evidence type="ECO:0000313" key="11">
    <source>
        <dbReference type="Proteomes" id="UP000027586"/>
    </source>
</evidence>
<dbReference type="SUPFAM" id="SSF81698">
    <property type="entry name" value="FF domain"/>
    <property type="match status" value="5"/>
</dbReference>
<dbReference type="OrthoDB" id="187617at2759"/>
<evidence type="ECO:0000256" key="7">
    <source>
        <dbReference type="SAM" id="MobiDB-lite"/>
    </source>
</evidence>
<feature type="region of interest" description="Disordered" evidence="7">
    <location>
        <begin position="120"/>
        <end position="187"/>
    </location>
</feature>
<evidence type="ECO:0000313" key="10">
    <source>
        <dbReference type="EMBL" id="CDH54775.1"/>
    </source>
</evidence>
<keyword evidence="11" id="KW-1185">Reference proteome</keyword>
<feature type="domain" description="FF" evidence="9">
    <location>
        <begin position="201"/>
        <end position="255"/>
    </location>
</feature>
<feature type="region of interest" description="Disordered" evidence="7">
    <location>
        <begin position="632"/>
        <end position="709"/>
    </location>
</feature>
<evidence type="ECO:0000256" key="6">
    <source>
        <dbReference type="SAM" id="Coils"/>
    </source>
</evidence>
<sequence length="709" mass="83714">MYNGQYPPPPHGGFQGSPPVSPSMGSPWQRPPSDTHTPPIPPSGPVWREHQNAQGKKYWFNTVTRQSTWEKPEELLTPEEKALMSCPWKEYKTPEGKTYYSNTQTKESRWVIPEDYKELRDKAEQAKERAAAAAQAQAQAAQAEVSSRPSPIPGTGGDVSGPPSSTSTPMGTPQQQRGPIRQPPPSATLLSQVPAVEFATKEEAEKAFVKLLRETGVRPDWTWEQTMREIITHPMYRALRTAAERKAAFHQYIDREAKRERELREERETKQRVAFFHMLENTKDIKPYTRYRTAAKLLSQQPAFNQVKSDSQREAYFDEYVHGLQRREKDRLRELRKSSMDQFADLLRHMPEITYETGWPMAQELYMKHPTFQNPKAFEGMDKLDFLVVYQQHSKELWMAPFDDFERQKQQKRRQHRKARDAFKTLLDEYYQKGVINARTLWKELYPHIKEDPRYLDLLGIPDSSPLDLFWDMLDDLDEKLYHEKKAVYDVLKQHDFEVTVDTKFEEYRGILDQDPTLKDRATESNIKIIFDHLQNKAVHRLKEEKRRQERKLRKKMDALRYAMKHLDPPVNVEDTWEVVMPRIEHLPEYQAIDSEQARMEAFEKFIKRLKEKQMEQDDEEEEGMIKEEDEAYYSKSHHHGRSHSSRRYKYARRDSDREDELGYDEERRKKRRQMMAHRESLDQPLAGGHSSAEEGEALDDYENDPRRR</sequence>
<dbReference type="Pfam" id="PF25432">
    <property type="entry name" value="FF_PRPF40A"/>
    <property type="match status" value="1"/>
</dbReference>
<dbReference type="Proteomes" id="UP000027586">
    <property type="component" value="Unassembled WGS sequence"/>
</dbReference>
<dbReference type="EMBL" id="CBTN010000025">
    <property type="protein sequence ID" value="CDH54775.1"/>
    <property type="molecule type" value="Genomic_DNA"/>
</dbReference>
<feature type="compositionally biased region" description="Acidic residues" evidence="7">
    <location>
        <begin position="694"/>
        <end position="703"/>
    </location>
</feature>
<feature type="domain" description="WW" evidence="8">
    <location>
        <begin position="41"/>
        <end position="74"/>
    </location>
</feature>
<dbReference type="Pfam" id="PF01846">
    <property type="entry name" value="FF"/>
    <property type="match status" value="4"/>
</dbReference>
<feature type="domain" description="WW" evidence="8">
    <location>
        <begin position="82"/>
        <end position="115"/>
    </location>
</feature>
<dbReference type="InterPro" id="IPR036517">
    <property type="entry name" value="FF_domain_sf"/>
</dbReference>
<dbReference type="STRING" id="1263082.A0A068RYE5"/>
<evidence type="ECO:0000256" key="2">
    <source>
        <dbReference type="ARBA" id="ARBA00022664"/>
    </source>
</evidence>
<accession>A0A068RYE5</accession>
<keyword evidence="5" id="KW-0539">Nucleus</keyword>
<dbReference type="AlphaFoldDB" id="A0A068RYE5"/>
<feature type="compositionally biased region" description="Basic and acidic residues" evidence="7">
    <location>
        <begin position="120"/>
        <end position="130"/>
    </location>
</feature>
<keyword evidence="6" id="KW-0175">Coiled coil</keyword>
<dbReference type="SMART" id="SM00441">
    <property type="entry name" value="FF"/>
    <property type="match status" value="5"/>
</dbReference>
<dbReference type="PANTHER" id="PTHR11864">
    <property type="entry name" value="PRE-MRNA-PROCESSING PROTEIN PRP40"/>
    <property type="match status" value="1"/>
</dbReference>
<evidence type="ECO:0000259" key="8">
    <source>
        <dbReference type="PROSITE" id="PS50020"/>
    </source>
</evidence>
<feature type="domain" description="FF" evidence="9">
    <location>
        <begin position="415"/>
        <end position="476"/>
    </location>
</feature>
<dbReference type="InterPro" id="IPR036020">
    <property type="entry name" value="WW_dom_sf"/>
</dbReference>
<dbReference type="PANTHER" id="PTHR11864:SF0">
    <property type="entry name" value="PRP40 PRE-MRNA PROCESSING FACTOR 40 HOMOLOG A (YEAST)"/>
    <property type="match status" value="1"/>
</dbReference>
<evidence type="ECO:0000256" key="1">
    <source>
        <dbReference type="ARBA" id="ARBA00004123"/>
    </source>
</evidence>
<feature type="compositionally biased region" description="Low complexity" evidence="7">
    <location>
        <begin position="131"/>
        <end position="144"/>
    </location>
</feature>
<proteinExistence type="predicted"/>
<dbReference type="SMART" id="SM00456">
    <property type="entry name" value="WW"/>
    <property type="match status" value="2"/>
</dbReference>
<feature type="compositionally biased region" description="Low complexity" evidence="7">
    <location>
        <begin position="16"/>
        <end position="37"/>
    </location>
</feature>
<evidence type="ECO:0000259" key="9">
    <source>
        <dbReference type="PROSITE" id="PS51676"/>
    </source>
</evidence>
<dbReference type="GO" id="GO:0045292">
    <property type="term" value="P:mRNA cis splicing, via spliceosome"/>
    <property type="evidence" value="ECO:0007669"/>
    <property type="project" value="InterPro"/>
</dbReference>
<feature type="compositionally biased region" description="Basic residues" evidence="7">
    <location>
        <begin position="636"/>
        <end position="651"/>
    </location>
</feature>
<evidence type="ECO:0000256" key="5">
    <source>
        <dbReference type="ARBA" id="ARBA00023242"/>
    </source>
</evidence>
<dbReference type="InterPro" id="IPR039726">
    <property type="entry name" value="Prp40-like"/>
</dbReference>
<feature type="compositionally biased region" description="Pro residues" evidence="7">
    <location>
        <begin position="1"/>
        <end position="11"/>
    </location>
</feature>
<dbReference type="GO" id="GO:0005685">
    <property type="term" value="C:U1 snRNP"/>
    <property type="evidence" value="ECO:0007669"/>
    <property type="project" value="TreeGrafter"/>
</dbReference>
<protein>
    <submittedName>
        <fullName evidence="10">Formin binding protein</fullName>
    </submittedName>
</protein>
<keyword evidence="3" id="KW-0677">Repeat</keyword>
<dbReference type="VEuPathDB" id="FungiDB:LCOR_05993.1"/>
<reference evidence="10" key="1">
    <citation type="submission" date="2013-08" db="EMBL/GenBank/DDBJ databases">
        <title>Gene expansion shapes genome architecture in the human pathogen Lichtheimia corymbifera: an evolutionary genomics analysis in the ancient terrestrial Mucorales (Mucoromycotina).</title>
        <authorList>
            <person name="Schwartze V.U."/>
            <person name="Winter S."/>
            <person name="Shelest E."/>
            <person name="Marcet-Houben M."/>
            <person name="Horn F."/>
            <person name="Wehner S."/>
            <person name="Hoffmann K."/>
            <person name="Riege K."/>
            <person name="Sammeth M."/>
            <person name="Nowrousian M."/>
            <person name="Valiante V."/>
            <person name="Linde J."/>
            <person name="Jacobsen I.D."/>
            <person name="Marz M."/>
            <person name="Brakhage A.A."/>
            <person name="Gabaldon T."/>
            <person name="Bocker S."/>
            <person name="Voigt K."/>
        </authorList>
    </citation>
    <scope>NUCLEOTIDE SEQUENCE [LARGE SCALE GENOMIC DNA]</scope>
    <source>
        <strain evidence="10">FSU 9682</strain>
    </source>
</reference>
<dbReference type="InterPro" id="IPR002713">
    <property type="entry name" value="FF_domain"/>
</dbReference>
<feature type="domain" description="FF" evidence="9">
    <location>
        <begin position="547"/>
        <end position="609"/>
    </location>
</feature>
<keyword evidence="2" id="KW-0507">mRNA processing</keyword>
<dbReference type="Pfam" id="PF00397">
    <property type="entry name" value="WW"/>
    <property type="match status" value="2"/>
</dbReference>
<dbReference type="InterPro" id="IPR001202">
    <property type="entry name" value="WW_dom"/>
</dbReference>
<evidence type="ECO:0000256" key="3">
    <source>
        <dbReference type="ARBA" id="ARBA00022737"/>
    </source>
</evidence>
<gene>
    <name evidence="10" type="ORF">LCOR_05993.1</name>
</gene>
<dbReference type="FunFam" id="1.10.10.440:FF:000013">
    <property type="entry name" value="pre-mRNA-processing protein 40A isoform X1"/>
    <property type="match status" value="1"/>
</dbReference>
<organism evidence="10 11">
    <name type="scientific">Lichtheimia corymbifera JMRC:FSU:9682</name>
    <dbReference type="NCBI Taxonomy" id="1263082"/>
    <lineage>
        <taxon>Eukaryota</taxon>
        <taxon>Fungi</taxon>
        <taxon>Fungi incertae sedis</taxon>
        <taxon>Mucoromycota</taxon>
        <taxon>Mucoromycotina</taxon>
        <taxon>Mucoromycetes</taxon>
        <taxon>Mucorales</taxon>
        <taxon>Lichtheimiaceae</taxon>
        <taxon>Lichtheimia</taxon>
    </lineage>
</organism>
<dbReference type="GO" id="GO:0003723">
    <property type="term" value="F:RNA binding"/>
    <property type="evidence" value="ECO:0007669"/>
    <property type="project" value="TreeGrafter"/>
</dbReference>
<dbReference type="PROSITE" id="PS51676">
    <property type="entry name" value="FF"/>
    <property type="match status" value="3"/>
</dbReference>
<dbReference type="PROSITE" id="PS01159">
    <property type="entry name" value="WW_DOMAIN_1"/>
    <property type="match status" value="2"/>
</dbReference>
<dbReference type="SUPFAM" id="SSF51045">
    <property type="entry name" value="WW domain"/>
    <property type="match status" value="2"/>
</dbReference>
<dbReference type="Gene3D" id="2.20.70.10">
    <property type="match status" value="2"/>
</dbReference>